<dbReference type="PROSITE" id="PS00041">
    <property type="entry name" value="HTH_ARAC_FAMILY_1"/>
    <property type="match status" value="1"/>
</dbReference>
<evidence type="ECO:0000259" key="4">
    <source>
        <dbReference type="PROSITE" id="PS01124"/>
    </source>
</evidence>
<dbReference type="InterPro" id="IPR018062">
    <property type="entry name" value="HTH_AraC-typ_CS"/>
</dbReference>
<dbReference type="KEGG" id="bfn:OI25_5720"/>
<accession>A0AAP5QAH0</accession>
<dbReference type="InterPro" id="IPR035418">
    <property type="entry name" value="AraC-bd_2"/>
</dbReference>
<gene>
    <name evidence="5" type="ORF">OI25_5720</name>
    <name evidence="6" type="ORF">ParKJ_14670</name>
</gene>
<dbReference type="PANTHER" id="PTHR46796">
    <property type="entry name" value="HTH-TYPE TRANSCRIPTIONAL ACTIVATOR RHAS-RELATED"/>
    <property type="match status" value="1"/>
</dbReference>
<dbReference type="Proteomes" id="UP001246473">
    <property type="component" value="Unassembled WGS sequence"/>
</dbReference>
<dbReference type="PROSITE" id="PS01124">
    <property type="entry name" value="HTH_ARAC_FAMILY_2"/>
    <property type="match status" value="1"/>
</dbReference>
<dbReference type="InterPro" id="IPR018060">
    <property type="entry name" value="HTH_AraC"/>
</dbReference>
<keyword evidence="3" id="KW-0804">Transcription</keyword>
<dbReference type="AlphaFoldDB" id="A0AAP5QAH0"/>
<dbReference type="SMART" id="SM00342">
    <property type="entry name" value="HTH_ARAC"/>
    <property type="match status" value="1"/>
</dbReference>
<keyword evidence="1" id="KW-0805">Transcription regulation</keyword>
<dbReference type="Pfam" id="PF12833">
    <property type="entry name" value="HTH_18"/>
    <property type="match status" value="1"/>
</dbReference>
<evidence type="ECO:0000256" key="1">
    <source>
        <dbReference type="ARBA" id="ARBA00023015"/>
    </source>
</evidence>
<dbReference type="GeneID" id="66519538"/>
<dbReference type="PANTHER" id="PTHR46796:SF6">
    <property type="entry name" value="ARAC SUBFAMILY"/>
    <property type="match status" value="1"/>
</dbReference>
<evidence type="ECO:0000313" key="6">
    <source>
        <dbReference type="EMBL" id="MDT8838657.1"/>
    </source>
</evidence>
<evidence type="ECO:0000313" key="7">
    <source>
        <dbReference type="Proteomes" id="UP000032614"/>
    </source>
</evidence>
<evidence type="ECO:0000256" key="3">
    <source>
        <dbReference type="ARBA" id="ARBA00023163"/>
    </source>
</evidence>
<organism evidence="6 8">
    <name type="scientific">Paraburkholderia fungorum</name>
    <dbReference type="NCBI Taxonomy" id="134537"/>
    <lineage>
        <taxon>Bacteria</taxon>
        <taxon>Pseudomonadati</taxon>
        <taxon>Pseudomonadota</taxon>
        <taxon>Betaproteobacteria</taxon>
        <taxon>Burkholderiales</taxon>
        <taxon>Burkholderiaceae</taxon>
        <taxon>Paraburkholderia</taxon>
    </lineage>
</organism>
<dbReference type="Gene3D" id="1.10.10.60">
    <property type="entry name" value="Homeodomain-like"/>
    <property type="match status" value="1"/>
</dbReference>
<evidence type="ECO:0000256" key="2">
    <source>
        <dbReference type="ARBA" id="ARBA00023125"/>
    </source>
</evidence>
<protein>
    <submittedName>
        <fullName evidence="5">Helix-turn-helix domain protein</fullName>
    </submittedName>
    <submittedName>
        <fullName evidence="6">Helix-turn-helix domain-containing protein</fullName>
    </submittedName>
</protein>
<dbReference type="GO" id="GO:0043565">
    <property type="term" value="F:sequence-specific DNA binding"/>
    <property type="evidence" value="ECO:0007669"/>
    <property type="project" value="InterPro"/>
</dbReference>
<sequence length="334" mass="36206">MRTVDLPYAPTLCEMPARCVDEWKLSLDDIVTPGDILLAGGRSEGEIRAGRLMGGGVLATVQLGLSEVRHERAHLQNLVGDDVIVLIVLDGCGTVTQQQRTLPFKAGDITFRRARVPSTARVDKPAKFVMLRLPITRFFGHGTSRFSSFTPACASGESGIVLTVHRFIESVLPSLGQQSANTAAAAEQSLVSLVAAAYLESAGDASAESAPGGANPLRWSQLCAFIASNLHDPELDVEACARALSVSKRYIHKVFEANGTHYGRFVLECRLSRSRDDMTNPLCADLSIERIAYRNGFNDPAHFSRSFRARFGATPGAYRKLSRSAVQEDRSGAR</sequence>
<feature type="domain" description="HTH araC/xylS-type" evidence="4">
    <location>
        <begin position="220"/>
        <end position="321"/>
    </location>
</feature>
<keyword evidence="2" id="KW-0238">DNA-binding</keyword>
<dbReference type="GO" id="GO:0003700">
    <property type="term" value="F:DNA-binding transcription factor activity"/>
    <property type="evidence" value="ECO:0007669"/>
    <property type="project" value="InterPro"/>
</dbReference>
<name>A0AAP5QAH0_9BURK</name>
<dbReference type="RefSeq" id="WP_046572239.1">
    <property type="nucleotide sequence ID" value="NZ_CP010027.1"/>
</dbReference>
<dbReference type="SUPFAM" id="SSF46689">
    <property type="entry name" value="Homeodomain-like"/>
    <property type="match status" value="1"/>
</dbReference>
<dbReference type="PRINTS" id="PR00032">
    <property type="entry name" value="HTHARAC"/>
</dbReference>
<dbReference type="EMBL" id="CP010027">
    <property type="protein sequence ID" value="AJZ61502.1"/>
    <property type="molecule type" value="Genomic_DNA"/>
</dbReference>
<dbReference type="Pfam" id="PF14525">
    <property type="entry name" value="AraC_binding_2"/>
    <property type="match status" value="1"/>
</dbReference>
<reference evidence="6" key="2">
    <citation type="submission" date="2022-08" db="EMBL/GenBank/DDBJ databases">
        <authorList>
            <person name="Kim S.-J."/>
        </authorList>
    </citation>
    <scope>NUCLEOTIDE SEQUENCE</scope>
    <source>
        <strain evidence="6">KJ</strain>
    </source>
</reference>
<dbReference type="EMBL" id="JANSLM010000004">
    <property type="protein sequence ID" value="MDT8838657.1"/>
    <property type="molecule type" value="Genomic_DNA"/>
</dbReference>
<dbReference type="Proteomes" id="UP000032614">
    <property type="component" value="Chromosome 2"/>
</dbReference>
<proteinExistence type="predicted"/>
<reference evidence="5 7" key="1">
    <citation type="journal article" date="2015" name="Genome Announc.">
        <title>Complete genome sequences for 59 burkholderia isolates, both pathogenic and near neighbor.</title>
        <authorList>
            <person name="Johnson S.L."/>
            <person name="Bishop-Lilly K.A."/>
            <person name="Ladner J.T."/>
            <person name="Daligault H.E."/>
            <person name="Davenport K.W."/>
            <person name="Jaissle J."/>
            <person name="Frey K.G."/>
            <person name="Koroleva G.I."/>
            <person name="Bruce D.C."/>
            <person name="Coyne S.R."/>
            <person name="Broomall S.M."/>
            <person name="Li P.E."/>
            <person name="Teshima H."/>
            <person name="Gibbons H.S."/>
            <person name="Palacios G.F."/>
            <person name="Rosenzweig C.N."/>
            <person name="Redden C.L."/>
            <person name="Xu Y."/>
            <person name="Minogue T.D."/>
            <person name="Chain P.S."/>
        </authorList>
    </citation>
    <scope>NUCLEOTIDE SEQUENCE [LARGE SCALE GENOMIC DNA]</scope>
    <source>
        <strain evidence="5 7">ATCC BAA-463</strain>
    </source>
</reference>
<evidence type="ECO:0000313" key="5">
    <source>
        <dbReference type="EMBL" id="AJZ61502.1"/>
    </source>
</evidence>
<evidence type="ECO:0000313" key="8">
    <source>
        <dbReference type="Proteomes" id="UP001246473"/>
    </source>
</evidence>
<dbReference type="InterPro" id="IPR009057">
    <property type="entry name" value="Homeodomain-like_sf"/>
</dbReference>
<dbReference type="InterPro" id="IPR050204">
    <property type="entry name" value="AraC_XylS_family_regulators"/>
</dbReference>
<dbReference type="InterPro" id="IPR020449">
    <property type="entry name" value="Tscrpt_reg_AraC-type_HTH"/>
</dbReference>